<accession>A0A0L0WDG9</accession>
<feature type="transmembrane region" description="Helical" evidence="1">
    <location>
        <begin position="80"/>
        <end position="100"/>
    </location>
</feature>
<feature type="transmembrane region" description="Helical" evidence="1">
    <location>
        <begin position="298"/>
        <end position="323"/>
    </location>
</feature>
<feature type="transmembrane region" description="Helical" evidence="1">
    <location>
        <begin position="149"/>
        <end position="167"/>
    </location>
</feature>
<proteinExistence type="predicted"/>
<feature type="transmembrane region" description="Helical" evidence="1">
    <location>
        <begin position="112"/>
        <end position="137"/>
    </location>
</feature>
<feature type="transmembrane region" description="Helical" evidence="1">
    <location>
        <begin position="174"/>
        <end position="192"/>
    </location>
</feature>
<protein>
    <submittedName>
        <fullName evidence="2">Uncharacterized protein</fullName>
    </submittedName>
</protein>
<reference evidence="3" key="1">
    <citation type="submission" date="2015-07" db="EMBL/GenBank/DDBJ databases">
        <title>Draft genome sequence of the purine-degrading Gottschalkia purinilyticum DSM 1384 (formerly Clostridium purinilyticum).</title>
        <authorList>
            <person name="Poehlein A."/>
            <person name="Schiel-Bengelsdorf B."/>
            <person name="Bengelsdorf F.R."/>
            <person name="Daniel R."/>
            <person name="Duerre P."/>
        </authorList>
    </citation>
    <scope>NUCLEOTIDE SEQUENCE [LARGE SCALE GENOMIC DNA]</scope>
    <source>
        <strain evidence="3">DSM 1384</strain>
    </source>
</reference>
<sequence>MSTENIESVDTQKKKYLLEPIGSPIGFGVIILIGVLIYFILTNIQNITYWLPYEEIAKNSGNNLFYKIIWMVKDFSEPQFYGGLFAGLGVILGGIVAWILDVKKSKFAGFNISYGLNVWPWVFASQILSLLLAVFAFKYITLLDKGHNWIPTFLVLVGAPQAVMIIYGPSKRALITGSILGGLITPPIALWLSDGIVTILRLPLAISNYIALATAITITLQVCKIAPWMKKSDFNVDEEDAEEVSRKIEYEQLKSPIWFIRRVLADFTDPLFYGNEIATIFLIIGAIIDWFLNTKHGLLGTGVFPGILLSQLIGGGIGVLLYGRKHIEYGWYPTYIPVVSVGPICVLTFGATLPVIIFSSVFGGIIGPPFAELLNRNIPDHLHGVIPNMVAMALTSIMALLVMNYLPWF</sequence>
<evidence type="ECO:0000313" key="2">
    <source>
        <dbReference type="EMBL" id="KNF09524.1"/>
    </source>
</evidence>
<feature type="transmembrane region" description="Helical" evidence="1">
    <location>
        <begin position="271"/>
        <end position="292"/>
    </location>
</feature>
<dbReference type="Proteomes" id="UP000037267">
    <property type="component" value="Unassembled WGS sequence"/>
</dbReference>
<feature type="transmembrane region" description="Helical" evidence="1">
    <location>
        <begin position="335"/>
        <end position="366"/>
    </location>
</feature>
<organism evidence="2 3">
    <name type="scientific">Gottschalkia purinilytica</name>
    <name type="common">Clostridium purinilyticum</name>
    <dbReference type="NCBI Taxonomy" id="1503"/>
    <lineage>
        <taxon>Bacteria</taxon>
        <taxon>Bacillati</taxon>
        <taxon>Bacillota</taxon>
        <taxon>Tissierellia</taxon>
        <taxon>Tissierellales</taxon>
        <taxon>Gottschalkiaceae</taxon>
        <taxon>Gottschalkia</taxon>
    </lineage>
</organism>
<keyword evidence="3" id="KW-1185">Reference proteome</keyword>
<dbReference type="RefSeq" id="WP_050354499.1">
    <property type="nucleotide sequence ID" value="NZ_LGSS01000003.1"/>
</dbReference>
<dbReference type="AlphaFoldDB" id="A0A0L0WDG9"/>
<feature type="transmembrane region" description="Helical" evidence="1">
    <location>
        <begin position="386"/>
        <end position="406"/>
    </location>
</feature>
<feature type="transmembrane region" description="Helical" evidence="1">
    <location>
        <begin position="204"/>
        <end position="223"/>
    </location>
</feature>
<comment type="caution">
    <text evidence="2">The sequence shown here is derived from an EMBL/GenBank/DDBJ whole genome shotgun (WGS) entry which is preliminary data.</text>
</comment>
<gene>
    <name evidence="2" type="ORF">CLPU_3c03040</name>
</gene>
<name>A0A0L0WDG9_GOTPU</name>
<keyword evidence="1" id="KW-1133">Transmembrane helix</keyword>
<feature type="transmembrane region" description="Helical" evidence="1">
    <location>
        <begin position="21"/>
        <end position="41"/>
    </location>
</feature>
<evidence type="ECO:0000313" key="3">
    <source>
        <dbReference type="Proteomes" id="UP000037267"/>
    </source>
</evidence>
<evidence type="ECO:0000256" key="1">
    <source>
        <dbReference type="SAM" id="Phobius"/>
    </source>
</evidence>
<keyword evidence="1" id="KW-0812">Transmembrane</keyword>
<keyword evidence="1" id="KW-0472">Membrane</keyword>
<dbReference type="OrthoDB" id="1706162at2"/>
<dbReference type="EMBL" id="LGSS01000003">
    <property type="protein sequence ID" value="KNF09524.1"/>
    <property type="molecule type" value="Genomic_DNA"/>
</dbReference>